<accession>A0ABT5HYB4</accession>
<protein>
    <submittedName>
        <fullName evidence="1">Uncharacterized protein</fullName>
    </submittedName>
</protein>
<dbReference type="RefSeq" id="WP_272749386.1">
    <property type="nucleotide sequence ID" value="NZ_JAQQKX010000017.1"/>
</dbReference>
<organism evidence="1 2">
    <name type="scientific">Asticcacaulis aquaticus</name>
    <dbReference type="NCBI Taxonomy" id="2984212"/>
    <lineage>
        <taxon>Bacteria</taxon>
        <taxon>Pseudomonadati</taxon>
        <taxon>Pseudomonadota</taxon>
        <taxon>Alphaproteobacteria</taxon>
        <taxon>Caulobacterales</taxon>
        <taxon>Caulobacteraceae</taxon>
        <taxon>Asticcacaulis</taxon>
    </lineage>
</organism>
<dbReference type="Proteomes" id="UP001214854">
    <property type="component" value="Unassembled WGS sequence"/>
</dbReference>
<name>A0ABT5HYB4_9CAUL</name>
<comment type="caution">
    <text evidence="1">The sequence shown here is derived from an EMBL/GenBank/DDBJ whole genome shotgun (WGS) entry which is preliminary data.</text>
</comment>
<keyword evidence="2" id="KW-1185">Reference proteome</keyword>
<reference evidence="1 2" key="1">
    <citation type="submission" date="2023-01" db="EMBL/GenBank/DDBJ databases">
        <title>Novel species of the genus Asticcacaulis isolated from rivers.</title>
        <authorList>
            <person name="Lu H."/>
        </authorList>
    </citation>
    <scope>NUCLEOTIDE SEQUENCE [LARGE SCALE GENOMIC DNA]</scope>
    <source>
        <strain evidence="1 2">BYS171W</strain>
    </source>
</reference>
<proteinExistence type="predicted"/>
<sequence length="108" mass="12741">MNTFVTNGPLTDWNDHDAFWKQDFSNRPYGAGQDYETFSPAFRFGYELFGRSEGRAFHDLSEDQLRAEWNAWPQRGHLGWDQAREAIRDAYLRSDIDHPSTFDRVVHK</sequence>
<evidence type="ECO:0000313" key="1">
    <source>
        <dbReference type="EMBL" id="MDC7684907.1"/>
    </source>
</evidence>
<evidence type="ECO:0000313" key="2">
    <source>
        <dbReference type="Proteomes" id="UP001214854"/>
    </source>
</evidence>
<gene>
    <name evidence="1" type="ORF">PQU92_16610</name>
</gene>
<dbReference type="EMBL" id="JAQQKX010000017">
    <property type="protein sequence ID" value="MDC7684907.1"/>
    <property type="molecule type" value="Genomic_DNA"/>
</dbReference>